<dbReference type="AlphaFoldDB" id="A0A7W3IQJ2"/>
<dbReference type="EMBL" id="JACGWT010000002">
    <property type="protein sequence ID" value="MBA8793414.1"/>
    <property type="molecule type" value="Genomic_DNA"/>
</dbReference>
<dbReference type="Proteomes" id="UP000523079">
    <property type="component" value="Unassembled WGS sequence"/>
</dbReference>
<name>A0A7W3IQJ2_9ACTN</name>
<dbReference type="Pfam" id="PF00296">
    <property type="entry name" value="Bac_luciferase"/>
    <property type="match status" value="1"/>
</dbReference>
<evidence type="ECO:0000259" key="2">
    <source>
        <dbReference type="Pfam" id="PF00296"/>
    </source>
</evidence>
<organism evidence="3 4">
    <name type="scientific">Microlunatus kandeliicorticis</name>
    <dbReference type="NCBI Taxonomy" id="1759536"/>
    <lineage>
        <taxon>Bacteria</taxon>
        <taxon>Bacillati</taxon>
        <taxon>Actinomycetota</taxon>
        <taxon>Actinomycetes</taxon>
        <taxon>Propionibacteriales</taxon>
        <taxon>Propionibacteriaceae</taxon>
        <taxon>Microlunatus</taxon>
    </lineage>
</organism>
<reference evidence="3 4" key="1">
    <citation type="submission" date="2020-07" db="EMBL/GenBank/DDBJ databases">
        <title>Sequencing the genomes of 1000 actinobacteria strains.</title>
        <authorList>
            <person name="Klenk H.-P."/>
        </authorList>
    </citation>
    <scope>NUCLEOTIDE SEQUENCE [LARGE SCALE GENOMIC DNA]</scope>
    <source>
        <strain evidence="3 4">DSM 100723</strain>
    </source>
</reference>
<dbReference type="GO" id="GO:0016705">
    <property type="term" value="F:oxidoreductase activity, acting on paired donors, with incorporation or reduction of molecular oxygen"/>
    <property type="evidence" value="ECO:0007669"/>
    <property type="project" value="InterPro"/>
</dbReference>
<dbReference type="PANTHER" id="PTHR43244">
    <property type="match status" value="1"/>
</dbReference>
<keyword evidence="3" id="KW-0503">Monooxygenase</keyword>
<dbReference type="SUPFAM" id="SSF51679">
    <property type="entry name" value="Bacterial luciferase-like"/>
    <property type="match status" value="1"/>
</dbReference>
<protein>
    <submittedName>
        <fullName evidence="3">Alkanesulfonate monooxygenase SsuD/methylene tetrahydromethanopterin reductase-like flavin-dependent oxidoreductase (Luciferase family)</fullName>
    </submittedName>
</protein>
<dbReference type="RefSeq" id="WP_182559044.1">
    <property type="nucleotide sequence ID" value="NZ_JACGWT010000002.1"/>
</dbReference>
<keyword evidence="1" id="KW-0560">Oxidoreductase</keyword>
<dbReference type="InterPro" id="IPR050564">
    <property type="entry name" value="F420-G6PD/mer"/>
</dbReference>
<comment type="caution">
    <text evidence="3">The sequence shown here is derived from an EMBL/GenBank/DDBJ whole genome shotgun (WGS) entry which is preliminary data.</text>
</comment>
<dbReference type="InterPro" id="IPR036661">
    <property type="entry name" value="Luciferase-like_sf"/>
</dbReference>
<dbReference type="InterPro" id="IPR011251">
    <property type="entry name" value="Luciferase-like_dom"/>
</dbReference>
<proteinExistence type="predicted"/>
<dbReference type="GO" id="GO:0004497">
    <property type="term" value="F:monooxygenase activity"/>
    <property type="evidence" value="ECO:0007669"/>
    <property type="project" value="UniProtKB-KW"/>
</dbReference>
<gene>
    <name evidence="3" type="ORF">FHX74_001019</name>
</gene>
<sequence>MTTPPPDTTTQTPAVPGRPKLGVCFVPTMAPTQLVPLARAVEEAELDDLWVWEDCFKESGVASAGIALASTERITVGIGLLPTPLRNVALTAMEFATLEGAFPGRLIAGIGHGVQDWMAQVGARAASPLTLLEEYATALRALLGGETVTTSGRYVTLDGVALDWPPSPPPPLMIGGQGPRAMAQAGRLGDGLLLAADLSYDQVREACDIAHREGGADRPVVSSLIVATGAGAEQRAEDEVRRWFNEPAPGRSAAGDADTVATTVRTLHGFGVTRVVFQPTQDEPDLPGLVRFLGQEVAPLLG</sequence>
<keyword evidence="4" id="KW-1185">Reference proteome</keyword>
<evidence type="ECO:0000256" key="1">
    <source>
        <dbReference type="ARBA" id="ARBA00023002"/>
    </source>
</evidence>
<evidence type="ECO:0000313" key="4">
    <source>
        <dbReference type="Proteomes" id="UP000523079"/>
    </source>
</evidence>
<evidence type="ECO:0000313" key="3">
    <source>
        <dbReference type="EMBL" id="MBA8793414.1"/>
    </source>
</evidence>
<accession>A0A7W3IQJ2</accession>
<dbReference type="Gene3D" id="3.20.20.30">
    <property type="entry name" value="Luciferase-like domain"/>
    <property type="match status" value="1"/>
</dbReference>
<dbReference type="CDD" id="cd01097">
    <property type="entry name" value="Tetrahydromethanopterin_reductase"/>
    <property type="match status" value="1"/>
</dbReference>
<dbReference type="PANTHER" id="PTHR43244:SF1">
    <property type="entry name" value="5,10-METHYLENETETRAHYDROMETHANOPTERIN REDUCTASE"/>
    <property type="match status" value="1"/>
</dbReference>
<feature type="domain" description="Luciferase-like" evidence="2">
    <location>
        <begin position="29"/>
        <end position="249"/>
    </location>
</feature>